<feature type="transmembrane region" description="Helical" evidence="2">
    <location>
        <begin position="120"/>
        <end position="143"/>
    </location>
</feature>
<keyword evidence="2" id="KW-0812">Transmembrane</keyword>
<dbReference type="Proteomes" id="UP001610334">
    <property type="component" value="Unassembled WGS sequence"/>
</dbReference>
<feature type="compositionally biased region" description="Polar residues" evidence="1">
    <location>
        <begin position="87"/>
        <end position="108"/>
    </location>
</feature>
<sequence length="200" mass="21082">MATSVSPQETNAPLTHDDARQTDSSTSTNTTTTYLTDIELTATAVANPTPASTDDLITTGTRTIQTITIPVYTTSSVLSTEPRPPSGVTTATVFSPHATGNSNSTNASGGRDRSGLSTGAIAGVGIGVGLGIVFLVIGIILVFGRRQRKVDYGVPVSELPVEERRRPAEMGETKRHVLEMPVKKRGECTSQDARRGEPEV</sequence>
<reference evidence="3 4" key="1">
    <citation type="submission" date="2024-07" db="EMBL/GenBank/DDBJ databases">
        <title>Section-level genome sequencing and comparative genomics of Aspergillus sections Usti and Cavernicolus.</title>
        <authorList>
            <consortium name="Lawrence Berkeley National Laboratory"/>
            <person name="Nybo J.L."/>
            <person name="Vesth T.C."/>
            <person name="Theobald S."/>
            <person name="Frisvad J.C."/>
            <person name="Larsen T.O."/>
            <person name="Kjaerboelling I."/>
            <person name="Rothschild-Mancinelli K."/>
            <person name="Lyhne E.K."/>
            <person name="Kogle M.E."/>
            <person name="Barry K."/>
            <person name="Clum A."/>
            <person name="Na H."/>
            <person name="Ledsgaard L."/>
            <person name="Lin J."/>
            <person name="Lipzen A."/>
            <person name="Kuo A."/>
            <person name="Riley R."/>
            <person name="Mondo S."/>
            <person name="Labutti K."/>
            <person name="Haridas S."/>
            <person name="Pangalinan J."/>
            <person name="Salamov A.A."/>
            <person name="Simmons B.A."/>
            <person name="Magnuson J.K."/>
            <person name="Chen J."/>
            <person name="Drula E."/>
            <person name="Henrissat B."/>
            <person name="Wiebenga A."/>
            <person name="Lubbers R.J."/>
            <person name="Gomes A.C."/>
            <person name="Makela M.R."/>
            <person name="Stajich J."/>
            <person name="Grigoriev I.V."/>
            <person name="Mortensen U.H."/>
            <person name="De Vries R.P."/>
            <person name="Baker S.E."/>
            <person name="Andersen M.R."/>
        </authorList>
    </citation>
    <scope>NUCLEOTIDE SEQUENCE [LARGE SCALE GENOMIC DNA]</scope>
    <source>
        <strain evidence="3 4">CBS 588.65</strain>
    </source>
</reference>
<feature type="region of interest" description="Disordered" evidence="1">
    <location>
        <begin position="181"/>
        <end position="200"/>
    </location>
</feature>
<keyword evidence="2" id="KW-1133">Transmembrane helix</keyword>
<accession>A0ABR4HWA2</accession>
<feature type="region of interest" description="Disordered" evidence="1">
    <location>
        <begin position="1"/>
        <end position="31"/>
    </location>
</feature>
<evidence type="ECO:0000256" key="1">
    <source>
        <dbReference type="SAM" id="MobiDB-lite"/>
    </source>
</evidence>
<feature type="compositionally biased region" description="Low complexity" evidence="1">
    <location>
        <begin position="22"/>
        <end position="31"/>
    </location>
</feature>
<protein>
    <recommendedName>
        <fullName evidence="5">Mid2 domain-containing protein</fullName>
    </recommendedName>
</protein>
<name>A0ABR4HWA2_9EURO</name>
<evidence type="ECO:0000313" key="4">
    <source>
        <dbReference type="Proteomes" id="UP001610334"/>
    </source>
</evidence>
<feature type="region of interest" description="Disordered" evidence="1">
    <location>
        <begin position="77"/>
        <end position="113"/>
    </location>
</feature>
<gene>
    <name evidence="3" type="ORF">BJX63DRAFT_48616</name>
</gene>
<keyword evidence="4" id="KW-1185">Reference proteome</keyword>
<proteinExistence type="predicted"/>
<evidence type="ECO:0000313" key="3">
    <source>
        <dbReference type="EMBL" id="KAL2818953.1"/>
    </source>
</evidence>
<keyword evidence="2" id="KW-0472">Membrane</keyword>
<organism evidence="3 4">
    <name type="scientific">Aspergillus granulosus</name>
    <dbReference type="NCBI Taxonomy" id="176169"/>
    <lineage>
        <taxon>Eukaryota</taxon>
        <taxon>Fungi</taxon>
        <taxon>Dikarya</taxon>
        <taxon>Ascomycota</taxon>
        <taxon>Pezizomycotina</taxon>
        <taxon>Eurotiomycetes</taxon>
        <taxon>Eurotiomycetidae</taxon>
        <taxon>Eurotiales</taxon>
        <taxon>Aspergillaceae</taxon>
        <taxon>Aspergillus</taxon>
        <taxon>Aspergillus subgen. Nidulantes</taxon>
    </lineage>
</organism>
<comment type="caution">
    <text evidence="3">The sequence shown here is derived from an EMBL/GenBank/DDBJ whole genome shotgun (WGS) entry which is preliminary data.</text>
</comment>
<evidence type="ECO:0000256" key="2">
    <source>
        <dbReference type="SAM" id="Phobius"/>
    </source>
</evidence>
<dbReference type="EMBL" id="JBFXLT010000012">
    <property type="protein sequence ID" value="KAL2818953.1"/>
    <property type="molecule type" value="Genomic_DNA"/>
</dbReference>
<feature type="compositionally biased region" description="Polar residues" evidence="1">
    <location>
        <begin position="1"/>
        <end position="13"/>
    </location>
</feature>
<evidence type="ECO:0008006" key="5">
    <source>
        <dbReference type="Google" id="ProtNLM"/>
    </source>
</evidence>